<dbReference type="GO" id="GO:0051213">
    <property type="term" value="F:dioxygenase activity"/>
    <property type="evidence" value="ECO:0007669"/>
    <property type="project" value="UniProtKB-KW"/>
</dbReference>
<keyword evidence="2" id="KW-0479">Metal-binding</keyword>
<evidence type="ECO:0000256" key="2">
    <source>
        <dbReference type="ARBA" id="ARBA00022723"/>
    </source>
</evidence>
<keyword evidence="4" id="KW-0460">Magnesium</keyword>
<name>A0A316DPQ1_9FLAO</name>
<dbReference type="GO" id="GO:0016705">
    <property type="term" value="F:oxidoreductase activity, acting on paired donors, with incorporation or reduction of molecular oxygen"/>
    <property type="evidence" value="ECO:0007669"/>
    <property type="project" value="UniProtKB-ARBA"/>
</dbReference>
<organism evidence="10 11">
    <name type="scientific">Xanthomarina spongicola</name>
    <dbReference type="NCBI Taxonomy" id="570520"/>
    <lineage>
        <taxon>Bacteria</taxon>
        <taxon>Pseudomonadati</taxon>
        <taxon>Bacteroidota</taxon>
        <taxon>Flavobacteriia</taxon>
        <taxon>Flavobacteriales</taxon>
        <taxon>Flavobacteriaceae</taxon>
        <taxon>Xanthomarina</taxon>
    </lineage>
</organism>
<dbReference type="InterPro" id="IPR032854">
    <property type="entry name" value="ALKBH3"/>
</dbReference>
<keyword evidence="6" id="KW-0560">Oxidoreductase</keyword>
<keyword evidence="8" id="KW-0234">DNA repair</keyword>
<evidence type="ECO:0000256" key="3">
    <source>
        <dbReference type="ARBA" id="ARBA00022763"/>
    </source>
</evidence>
<evidence type="ECO:0000256" key="1">
    <source>
        <dbReference type="ARBA" id="ARBA00001954"/>
    </source>
</evidence>
<dbReference type="Pfam" id="PF13532">
    <property type="entry name" value="2OG-FeII_Oxy_2"/>
    <property type="match status" value="1"/>
</dbReference>
<keyword evidence="5 10" id="KW-0223">Dioxygenase</keyword>
<evidence type="ECO:0000256" key="6">
    <source>
        <dbReference type="ARBA" id="ARBA00023002"/>
    </source>
</evidence>
<dbReference type="PANTHER" id="PTHR31212">
    <property type="entry name" value="ALPHA-KETOGLUTARATE-DEPENDENT DIOXYGENASE ALKB HOMOLOG 3"/>
    <property type="match status" value="1"/>
</dbReference>
<dbReference type="GO" id="GO:0046872">
    <property type="term" value="F:metal ion binding"/>
    <property type="evidence" value="ECO:0007669"/>
    <property type="project" value="UniProtKB-KW"/>
</dbReference>
<evidence type="ECO:0000259" key="9">
    <source>
        <dbReference type="PROSITE" id="PS51471"/>
    </source>
</evidence>
<evidence type="ECO:0000313" key="11">
    <source>
        <dbReference type="Proteomes" id="UP000245430"/>
    </source>
</evidence>
<gene>
    <name evidence="10" type="ORF">LX78_02050</name>
</gene>
<dbReference type="GO" id="GO:0140097">
    <property type="term" value="F:catalytic activity, acting on DNA"/>
    <property type="evidence" value="ECO:0007669"/>
    <property type="project" value="UniProtKB-ARBA"/>
</dbReference>
<comment type="cofactor">
    <cofactor evidence="1">
        <name>Fe(2+)</name>
        <dbReference type="ChEBI" id="CHEBI:29033"/>
    </cofactor>
</comment>
<dbReference type="SUPFAM" id="SSF51197">
    <property type="entry name" value="Clavaminate synthase-like"/>
    <property type="match status" value="1"/>
</dbReference>
<evidence type="ECO:0000256" key="8">
    <source>
        <dbReference type="ARBA" id="ARBA00023204"/>
    </source>
</evidence>
<dbReference type="FunFam" id="2.60.120.590:FF:000004">
    <property type="entry name" value="DNA oxidative demethylase ALKBH2"/>
    <property type="match status" value="1"/>
</dbReference>
<accession>A0A316DPQ1</accession>
<dbReference type="InterPro" id="IPR005123">
    <property type="entry name" value="Oxoglu/Fe-dep_dioxygenase_dom"/>
</dbReference>
<dbReference type="Proteomes" id="UP000245430">
    <property type="component" value="Unassembled WGS sequence"/>
</dbReference>
<dbReference type="GO" id="GO:0016787">
    <property type="term" value="F:hydrolase activity"/>
    <property type="evidence" value="ECO:0007669"/>
    <property type="project" value="UniProtKB-ARBA"/>
</dbReference>
<reference evidence="10 11" key="1">
    <citation type="submission" date="2018-05" db="EMBL/GenBank/DDBJ databases">
        <title>Genomic Encyclopedia of Archaeal and Bacterial Type Strains, Phase II (KMG-II): from individual species to whole genera.</title>
        <authorList>
            <person name="Goeker M."/>
        </authorList>
    </citation>
    <scope>NUCLEOTIDE SEQUENCE [LARGE SCALE GENOMIC DNA]</scope>
    <source>
        <strain evidence="10 11">DSM 22637</strain>
    </source>
</reference>
<dbReference type="InterPro" id="IPR027450">
    <property type="entry name" value="AlkB-like"/>
</dbReference>
<dbReference type="GO" id="GO:0032451">
    <property type="term" value="F:demethylase activity"/>
    <property type="evidence" value="ECO:0007669"/>
    <property type="project" value="UniProtKB-ARBA"/>
</dbReference>
<keyword evidence="7" id="KW-0408">Iron</keyword>
<dbReference type="InterPro" id="IPR037151">
    <property type="entry name" value="AlkB-like_sf"/>
</dbReference>
<sequence length="199" mass="23273">MDLFSSEKTIYNLPQAELIYIPQFYKQTEANSLFKNLLDNVIWQQDNITLFGKTHKQPRLTALYAENNNYYTYSGITMKPHPFSKLLLKIKNDVESVSKHTFNSVLINLYRDGKDSNGWHADNEKELGTNPVIASVSLGAIRIFKFKHRTLKHENYKLELEHGSLLIMKGEMQHFWLHQIPKTKKDIGERINLTFRFIA</sequence>
<evidence type="ECO:0000256" key="4">
    <source>
        <dbReference type="ARBA" id="ARBA00022842"/>
    </source>
</evidence>
<comment type="caution">
    <text evidence="10">The sequence shown here is derived from an EMBL/GenBank/DDBJ whole genome shotgun (WGS) entry which is preliminary data.</text>
</comment>
<feature type="domain" description="Fe2OG dioxygenase" evidence="9">
    <location>
        <begin position="101"/>
        <end position="199"/>
    </location>
</feature>
<keyword evidence="11" id="KW-1185">Reference proteome</keyword>
<keyword evidence="3" id="KW-0227">DNA damage</keyword>
<dbReference type="Gene3D" id="2.60.120.590">
    <property type="entry name" value="Alpha-ketoglutarate-dependent dioxygenase AlkB-like"/>
    <property type="match status" value="1"/>
</dbReference>
<dbReference type="EMBL" id="QGGP01000004">
    <property type="protein sequence ID" value="PWK18743.1"/>
    <property type="molecule type" value="Genomic_DNA"/>
</dbReference>
<evidence type="ECO:0000256" key="7">
    <source>
        <dbReference type="ARBA" id="ARBA00023004"/>
    </source>
</evidence>
<dbReference type="PANTHER" id="PTHR31212:SF4">
    <property type="entry name" value="ALPHA-KETOGLUTARATE-DEPENDENT DIOXYGENASE ALKB HOMOLOG 3"/>
    <property type="match status" value="1"/>
</dbReference>
<protein>
    <submittedName>
        <fullName evidence="10">Alkylated DNA repair dioxygenase AlkB</fullName>
    </submittedName>
</protein>
<evidence type="ECO:0000256" key="5">
    <source>
        <dbReference type="ARBA" id="ARBA00022964"/>
    </source>
</evidence>
<evidence type="ECO:0000313" key="10">
    <source>
        <dbReference type="EMBL" id="PWK18743.1"/>
    </source>
</evidence>
<proteinExistence type="predicted"/>
<dbReference type="PROSITE" id="PS51471">
    <property type="entry name" value="FE2OG_OXY"/>
    <property type="match status" value="1"/>
</dbReference>
<dbReference type="GO" id="GO:0006307">
    <property type="term" value="P:DNA alkylation repair"/>
    <property type="evidence" value="ECO:0007669"/>
    <property type="project" value="InterPro"/>
</dbReference>
<dbReference type="AlphaFoldDB" id="A0A316DPQ1"/>